<dbReference type="Gene3D" id="3.50.50.60">
    <property type="entry name" value="FAD/NAD(P)-binding domain"/>
    <property type="match status" value="1"/>
</dbReference>
<sequence>MFLPATASMTVMLLTVSYYALRRQTDHNRFVNGPMPANESYFDFIIVGGGTTGCILANRLSTTLNVSVLMLEAGGPQSVITDMIGNTQYLIGGEFDWNYRVQPQRYAGLAYPNFTITRGKVLGGTSTTQWGIYNRGNPNDYDNWSQRYGLTNMTWDRVLPFFLAYENNTDHVLRSNGYHRSGGLVSVSTETEPDPVLMNFVGLMNRLGYPTIDLNGATQDGTAIAQMFYNADTGIKSTTANSYIESINQTAGITIITRAFVERVLLTNDSHASGVQFTRNGTEYRMYANNEVILTAGPINTPQLLMLSGIGPKIHLEELNIPVVRDLPVGDNLHDQVFVPLYYRINNETSRQVDPYPRFDVANLYGYFLNGSGPLAHHADGVTYYSSSENANGTSWPDTMIISVVEFFNNLNATVSQYASNRQQQWREYWAPYADDGYYLAIDPVLARPVSRGTVRLNATDPRSAPLIDPNYLSNEKDFEALLDVTRFVVRALQRDRLPGVDEFPPIPGCPIGCITESLCENYLRCHIRQLARSYYNFAGTARMGLANDTAAVVDPQFRVIGFDNLRVVDASVIPEVPNGHIIAATIMLGEKGSHLIIEENE</sequence>
<reference evidence="8 9" key="1">
    <citation type="submission" date="2017-03" db="EMBL/GenBank/DDBJ databases">
        <title>Genome Survey of Euroglyphus maynei.</title>
        <authorList>
            <person name="Arlian L.G."/>
            <person name="Morgan M.S."/>
            <person name="Rider S.D."/>
        </authorList>
    </citation>
    <scope>NUCLEOTIDE SEQUENCE [LARGE SCALE GENOMIC DNA]</scope>
    <source>
        <strain evidence="8">Arlian Lab</strain>
        <tissue evidence="8">Whole body</tissue>
    </source>
</reference>
<feature type="binding site" evidence="5">
    <location>
        <position position="261"/>
    </location>
    <ligand>
        <name>FAD</name>
        <dbReference type="ChEBI" id="CHEBI:57692"/>
    </ligand>
</feature>
<feature type="binding site" evidence="5">
    <location>
        <position position="125"/>
    </location>
    <ligand>
        <name>FAD</name>
        <dbReference type="ChEBI" id="CHEBI:57692"/>
    </ligand>
</feature>
<dbReference type="InterPro" id="IPR007867">
    <property type="entry name" value="GMC_OxRtase_C"/>
</dbReference>
<evidence type="ECO:0000256" key="3">
    <source>
        <dbReference type="ARBA" id="ARBA00022630"/>
    </source>
</evidence>
<evidence type="ECO:0000256" key="6">
    <source>
        <dbReference type="SAM" id="SignalP"/>
    </source>
</evidence>
<proteinExistence type="inferred from homology"/>
<feature type="binding site" evidence="5">
    <location>
        <position position="535"/>
    </location>
    <ligand>
        <name>substrate</name>
    </ligand>
</feature>
<gene>
    <name evidence="8" type="ORF">BLA29_000266</name>
</gene>
<dbReference type="Gene3D" id="3.30.560.10">
    <property type="entry name" value="Glucose Oxidase, domain 3"/>
    <property type="match status" value="1"/>
</dbReference>
<dbReference type="InterPro" id="IPR000172">
    <property type="entry name" value="GMC_OxRdtase_N"/>
</dbReference>
<evidence type="ECO:0000256" key="2">
    <source>
        <dbReference type="ARBA" id="ARBA00010790"/>
    </source>
</evidence>
<dbReference type="Proteomes" id="UP000194236">
    <property type="component" value="Unassembled WGS sequence"/>
</dbReference>
<keyword evidence="4 5" id="KW-0274">FAD</keyword>
<feature type="binding site" evidence="5">
    <location>
        <position position="121"/>
    </location>
    <ligand>
        <name>FAD</name>
        <dbReference type="ChEBI" id="CHEBI:57692"/>
    </ligand>
</feature>
<accession>A0A1Y3BBU0</accession>
<evidence type="ECO:0000313" key="9">
    <source>
        <dbReference type="Proteomes" id="UP000194236"/>
    </source>
</evidence>
<comment type="caution">
    <text evidence="8">The sequence shown here is derived from an EMBL/GenBank/DDBJ whole genome shotgun (WGS) entry which is preliminary data.</text>
</comment>
<name>A0A1Y3BBU0_EURMA</name>
<feature type="binding site" evidence="5">
    <location>
        <begin position="51"/>
        <end position="52"/>
    </location>
    <ligand>
        <name>FAD</name>
        <dbReference type="ChEBI" id="CHEBI:57692"/>
    </ligand>
</feature>
<comment type="cofactor">
    <cofactor evidence="1 5">
        <name>FAD</name>
        <dbReference type="ChEBI" id="CHEBI:57692"/>
    </cofactor>
</comment>
<keyword evidence="9" id="KW-1185">Reference proteome</keyword>
<dbReference type="SUPFAM" id="SSF54373">
    <property type="entry name" value="FAD-linked reductases, C-terminal domain"/>
    <property type="match status" value="1"/>
</dbReference>
<feature type="chain" id="PRO_5012756789" evidence="6">
    <location>
        <begin position="23"/>
        <end position="602"/>
    </location>
</feature>
<organism evidence="8 9">
    <name type="scientific">Euroglyphus maynei</name>
    <name type="common">Mayne's house dust mite</name>
    <dbReference type="NCBI Taxonomy" id="6958"/>
    <lineage>
        <taxon>Eukaryota</taxon>
        <taxon>Metazoa</taxon>
        <taxon>Ecdysozoa</taxon>
        <taxon>Arthropoda</taxon>
        <taxon>Chelicerata</taxon>
        <taxon>Arachnida</taxon>
        <taxon>Acari</taxon>
        <taxon>Acariformes</taxon>
        <taxon>Sarcoptiformes</taxon>
        <taxon>Astigmata</taxon>
        <taxon>Psoroptidia</taxon>
        <taxon>Analgoidea</taxon>
        <taxon>Pyroglyphidae</taxon>
        <taxon>Pyroglyphinae</taxon>
        <taxon>Euroglyphus</taxon>
    </lineage>
</organism>
<evidence type="ECO:0000256" key="5">
    <source>
        <dbReference type="PIRSR" id="PIRSR000137-2"/>
    </source>
</evidence>
<dbReference type="PANTHER" id="PTHR11552">
    <property type="entry name" value="GLUCOSE-METHANOL-CHOLINE GMC OXIDOREDUCTASE"/>
    <property type="match status" value="1"/>
</dbReference>
<protein>
    <submittedName>
        <fullName evidence="8">Glucose dehydrogenase-like protein</fullName>
    </submittedName>
</protein>
<dbReference type="Pfam" id="PF05199">
    <property type="entry name" value="GMC_oxred_C"/>
    <property type="match status" value="1"/>
</dbReference>
<evidence type="ECO:0000313" key="8">
    <source>
        <dbReference type="EMBL" id="OTF78361.1"/>
    </source>
</evidence>
<dbReference type="PANTHER" id="PTHR11552:SF147">
    <property type="entry name" value="CHOLINE DEHYDROGENASE, MITOCHONDRIAL"/>
    <property type="match status" value="1"/>
</dbReference>
<dbReference type="OrthoDB" id="269227at2759"/>
<dbReference type="InterPro" id="IPR012132">
    <property type="entry name" value="GMC_OxRdtase"/>
</dbReference>
<dbReference type="AlphaFoldDB" id="A0A1Y3BBU0"/>
<evidence type="ECO:0000256" key="4">
    <source>
        <dbReference type="ARBA" id="ARBA00022827"/>
    </source>
</evidence>
<dbReference type="PIRSF" id="PIRSF000137">
    <property type="entry name" value="Alcohol_oxidase"/>
    <property type="match status" value="1"/>
</dbReference>
<dbReference type="PROSITE" id="PS00624">
    <property type="entry name" value="GMC_OXRED_2"/>
    <property type="match status" value="1"/>
</dbReference>
<dbReference type="EMBL" id="MUJZ01028217">
    <property type="protein sequence ID" value="OTF78361.1"/>
    <property type="molecule type" value="Genomic_DNA"/>
</dbReference>
<feature type="domain" description="Glucose-methanol-choline oxidoreductase N-terminal" evidence="7">
    <location>
        <begin position="297"/>
        <end position="311"/>
    </location>
</feature>
<evidence type="ECO:0000256" key="1">
    <source>
        <dbReference type="ARBA" id="ARBA00001974"/>
    </source>
</evidence>
<keyword evidence="6" id="KW-0732">Signal</keyword>
<evidence type="ECO:0000259" key="7">
    <source>
        <dbReference type="PROSITE" id="PS00624"/>
    </source>
</evidence>
<feature type="signal peptide" evidence="6">
    <location>
        <begin position="1"/>
        <end position="22"/>
    </location>
</feature>
<dbReference type="GO" id="GO:0050660">
    <property type="term" value="F:flavin adenine dinucleotide binding"/>
    <property type="evidence" value="ECO:0007669"/>
    <property type="project" value="InterPro"/>
</dbReference>
<dbReference type="GO" id="GO:0016614">
    <property type="term" value="F:oxidoreductase activity, acting on CH-OH group of donors"/>
    <property type="evidence" value="ECO:0007669"/>
    <property type="project" value="InterPro"/>
</dbReference>
<keyword evidence="3" id="KW-0285">Flavoprotein</keyword>
<dbReference type="SUPFAM" id="SSF51905">
    <property type="entry name" value="FAD/NAD(P)-binding domain"/>
    <property type="match status" value="1"/>
</dbReference>
<comment type="similarity">
    <text evidence="2">Belongs to the GMC oxidoreductase family.</text>
</comment>
<dbReference type="InterPro" id="IPR036188">
    <property type="entry name" value="FAD/NAD-bd_sf"/>
</dbReference>
<dbReference type="Pfam" id="PF00732">
    <property type="entry name" value="GMC_oxred_N"/>
    <property type="match status" value="1"/>
</dbReference>